<dbReference type="EC" id="6.2.1.3" evidence="3"/>
<feature type="domain" description="AMP-dependent synthetase/ligase" evidence="1">
    <location>
        <begin position="10"/>
        <end position="369"/>
    </location>
</feature>
<dbReference type="RefSeq" id="WP_145258333.1">
    <property type="nucleotide sequence ID" value="NZ_CP036279.1"/>
</dbReference>
<dbReference type="Pfam" id="PF13193">
    <property type="entry name" value="AMP-binding_C"/>
    <property type="match status" value="1"/>
</dbReference>
<gene>
    <name evidence="3" type="primary">lcfB_1</name>
    <name evidence="3" type="ORF">Pan216_26500</name>
</gene>
<dbReference type="InterPro" id="IPR042099">
    <property type="entry name" value="ANL_N_sf"/>
</dbReference>
<keyword evidence="3" id="KW-0436">Ligase</keyword>
<feature type="domain" description="AMP-binding enzyme C-terminal" evidence="2">
    <location>
        <begin position="419"/>
        <end position="495"/>
    </location>
</feature>
<dbReference type="InterPro" id="IPR000873">
    <property type="entry name" value="AMP-dep_synth/lig_dom"/>
</dbReference>
<name>A0A518B475_9BACT</name>
<dbReference type="AlphaFoldDB" id="A0A518B475"/>
<dbReference type="InterPro" id="IPR050237">
    <property type="entry name" value="ATP-dep_AMP-bd_enzyme"/>
</dbReference>
<dbReference type="Gene3D" id="3.30.300.30">
    <property type="match status" value="1"/>
</dbReference>
<organism evidence="3 4">
    <name type="scientific">Kolteria novifilia</name>
    <dbReference type="NCBI Taxonomy" id="2527975"/>
    <lineage>
        <taxon>Bacteria</taxon>
        <taxon>Pseudomonadati</taxon>
        <taxon>Planctomycetota</taxon>
        <taxon>Planctomycetia</taxon>
        <taxon>Kolteriales</taxon>
        <taxon>Kolteriaceae</taxon>
        <taxon>Kolteria</taxon>
    </lineage>
</organism>
<dbReference type="OrthoDB" id="9778383at2"/>
<dbReference type="EMBL" id="CP036279">
    <property type="protein sequence ID" value="QDU61785.1"/>
    <property type="molecule type" value="Genomic_DNA"/>
</dbReference>
<dbReference type="InterPro" id="IPR020845">
    <property type="entry name" value="AMP-binding_CS"/>
</dbReference>
<dbReference type="InterPro" id="IPR045851">
    <property type="entry name" value="AMP-bd_C_sf"/>
</dbReference>
<dbReference type="GO" id="GO:0004467">
    <property type="term" value="F:long-chain fatty acid-CoA ligase activity"/>
    <property type="evidence" value="ECO:0007669"/>
    <property type="project" value="UniProtKB-EC"/>
</dbReference>
<dbReference type="SUPFAM" id="SSF56801">
    <property type="entry name" value="Acetyl-CoA synthetase-like"/>
    <property type="match status" value="1"/>
</dbReference>
<dbReference type="PANTHER" id="PTHR43767">
    <property type="entry name" value="LONG-CHAIN-FATTY-ACID--COA LIGASE"/>
    <property type="match status" value="1"/>
</dbReference>
<evidence type="ECO:0000313" key="4">
    <source>
        <dbReference type="Proteomes" id="UP000317093"/>
    </source>
</evidence>
<dbReference type="InterPro" id="IPR025110">
    <property type="entry name" value="AMP-bd_C"/>
</dbReference>
<accession>A0A518B475</accession>
<dbReference type="Pfam" id="PF00501">
    <property type="entry name" value="AMP-binding"/>
    <property type="match status" value="1"/>
</dbReference>
<keyword evidence="4" id="KW-1185">Reference proteome</keyword>
<sequence>MFHLRYVIDNALRRWPHKTAVWHEGSDWTYQELEEASNRLASGLRKRGVGPGTRVALFMPNCPEFVLTYLACFKLNAIAVPINHRYTSSEVTFALRHSGASVLIGHTKFQRALPPLDREGPALSDVYMVGDPRVAPTWTRPFTELLSTGRAEPADVVDNLDQPALILFTSGSTGNPKAAVHTHRSLSAMASLIADEEFVRGDQRMLVSLPICYVGGLVWQLLPTLMSGASATLAMKPSPEQMVDLIASRKISITNFLASDAVDFVDHLEKNPRPLPSLEYVGIGGDKVPDHLHRRFRAAAGIRLTEQAGMTECGLYSNNPAVGRVREGSMGRPSAGVQMRIIDDEGRDRSTGQVGEIVIRSSGLITGYWNNATATNEAFRDGWFHTGDLARRDEDGYLWFVGRSKHIIIRRGSNLAPKEVEDAIDRHPGVRASVVVGAPHEKDGEVPVAFVAVRSPGATIQGLALEPFLSKTLATYKIPVHFELVDDLPRTVTGKFDRTGMKRIAADIMTGDVADFSLSGIH</sequence>
<dbReference type="KEGG" id="knv:Pan216_26500"/>
<protein>
    <submittedName>
        <fullName evidence="3">Long-chain-fatty-acid--CoA ligase</fullName>
        <ecNumber evidence="3">6.2.1.3</ecNumber>
    </submittedName>
</protein>
<dbReference type="PANTHER" id="PTHR43767:SF1">
    <property type="entry name" value="NONRIBOSOMAL PEPTIDE SYNTHASE PES1 (EUROFUNG)-RELATED"/>
    <property type="match status" value="1"/>
</dbReference>
<dbReference type="Gene3D" id="3.40.50.12780">
    <property type="entry name" value="N-terminal domain of ligase-like"/>
    <property type="match status" value="1"/>
</dbReference>
<evidence type="ECO:0000259" key="2">
    <source>
        <dbReference type="Pfam" id="PF13193"/>
    </source>
</evidence>
<evidence type="ECO:0000259" key="1">
    <source>
        <dbReference type="Pfam" id="PF00501"/>
    </source>
</evidence>
<reference evidence="3 4" key="1">
    <citation type="submission" date="2019-02" db="EMBL/GenBank/DDBJ databases">
        <title>Deep-cultivation of Planctomycetes and their phenomic and genomic characterization uncovers novel biology.</title>
        <authorList>
            <person name="Wiegand S."/>
            <person name="Jogler M."/>
            <person name="Boedeker C."/>
            <person name="Pinto D."/>
            <person name="Vollmers J."/>
            <person name="Rivas-Marin E."/>
            <person name="Kohn T."/>
            <person name="Peeters S.H."/>
            <person name="Heuer A."/>
            <person name="Rast P."/>
            <person name="Oberbeckmann S."/>
            <person name="Bunk B."/>
            <person name="Jeske O."/>
            <person name="Meyerdierks A."/>
            <person name="Storesund J.E."/>
            <person name="Kallscheuer N."/>
            <person name="Luecker S."/>
            <person name="Lage O.M."/>
            <person name="Pohl T."/>
            <person name="Merkel B.J."/>
            <person name="Hornburger P."/>
            <person name="Mueller R.-W."/>
            <person name="Bruemmer F."/>
            <person name="Labrenz M."/>
            <person name="Spormann A.M."/>
            <person name="Op den Camp H."/>
            <person name="Overmann J."/>
            <person name="Amann R."/>
            <person name="Jetten M.S.M."/>
            <person name="Mascher T."/>
            <person name="Medema M.H."/>
            <person name="Devos D.P."/>
            <person name="Kaster A.-K."/>
            <person name="Ovreas L."/>
            <person name="Rohde M."/>
            <person name="Galperin M.Y."/>
            <person name="Jogler C."/>
        </authorList>
    </citation>
    <scope>NUCLEOTIDE SEQUENCE [LARGE SCALE GENOMIC DNA]</scope>
    <source>
        <strain evidence="3 4">Pan216</strain>
    </source>
</reference>
<evidence type="ECO:0000313" key="3">
    <source>
        <dbReference type="EMBL" id="QDU61785.1"/>
    </source>
</evidence>
<proteinExistence type="predicted"/>
<dbReference type="Proteomes" id="UP000317093">
    <property type="component" value="Chromosome"/>
</dbReference>
<dbReference type="PROSITE" id="PS00455">
    <property type="entry name" value="AMP_BINDING"/>
    <property type="match status" value="1"/>
</dbReference>